<dbReference type="EMBL" id="ACVB02000008">
    <property type="protein sequence ID" value="EEX75062.1"/>
    <property type="molecule type" value="Genomic_DNA"/>
</dbReference>
<evidence type="ECO:0008006" key="3">
    <source>
        <dbReference type="Google" id="ProtNLM"/>
    </source>
</evidence>
<reference evidence="1 2" key="1">
    <citation type="submission" date="2009-09" db="EMBL/GenBank/DDBJ databases">
        <authorList>
            <person name="Weinstock G."/>
            <person name="Sodergren E."/>
            <person name="Clifton S."/>
            <person name="Fulton L."/>
            <person name="Fulton B."/>
            <person name="Courtney L."/>
            <person name="Fronick C."/>
            <person name="Harrison M."/>
            <person name="Strong C."/>
            <person name="Farmer C."/>
            <person name="Delahaunty K."/>
            <person name="Markovic C."/>
            <person name="Hall O."/>
            <person name="Minx P."/>
            <person name="Tomlinson C."/>
            <person name="Mitreva M."/>
            <person name="Nelson J."/>
            <person name="Hou S."/>
            <person name="Wollam A."/>
            <person name="Pepin K.H."/>
            <person name="Johnson M."/>
            <person name="Bhonagiri V."/>
            <person name="Nash W.E."/>
            <person name="Warren W."/>
            <person name="Chinwalla A."/>
            <person name="Mardis E.R."/>
            <person name="Wilson R.K."/>
        </authorList>
    </citation>
    <scope>NUCLEOTIDE SEQUENCE [LARGE SCALE GENOMIC DNA]</scope>
    <source>
        <strain evidence="1 2">F0254</strain>
    </source>
</reference>
<dbReference type="eggNOG" id="COG0366">
    <property type="taxonomic scope" value="Bacteria"/>
</dbReference>
<proteinExistence type="predicted"/>
<evidence type="ECO:0000313" key="1">
    <source>
        <dbReference type="EMBL" id="EEX75062.1"/>
    </source>
</evidence>
<dbReference type="InterPro" id="IPR013780">
    <property type="entry name" value="Glyco_hydro_b"/>
</dbReference>
<dbReference type="SUPFAM" id="SSF51011">
    <property type="entry name" value="Glycosyl hydrolase domain"/>
    <property type="match status" value="1"/>
</dbReference>
<name>C9MX46_9FUSO</name>
<dbReference type="RefSeq" id="WP_006804454.1">
    <property type="nucleotide sequence ID" value="NZ_GG700632.1"/>
</dbReference>
<dbReference type="Gene3D" id="2.60.40.1180">
    <property type="entry name" value="Golgi alpha-mannosidase II"/>
    <property type="match status" value="1"/>
</dbReference>
<comment type="caution">
    <text evidence="1">The sequence shown here is derived from an EMBL/GenBank/DDBJ whole genome shotgun (WGS) entry which is preliminary data.</text>
</comment>
<organism evidence="1 2">
    <name type="scientific">Leptotrichia hofstadii F0254</name>
    <dbReference type="NCBI Taxonomy" id="634994"/>
    <lineage>
        <taxon>Bacteria</taxon>
        <taxon>Fusobacteriati</taxon>
        <taxon>Fusobacteriota</taxon>
        <taxon>Fusobacteriia</taxon>
        <taxon>Fusobacteriales</taxon>
        <taxon>Leptotrichiaceae</taxon>
        <taxon>Leptotrichia</taxon>
    </lineage>
</organism>
<dbReference type="AlphaFoldDB" id="C9MX46"/>
<protein>
    <recommendedName>
        <fullName evidence="3">Glycosyl hydrolase family 30 beta sandwich domain-containing protein</fullName>
    </recommendedName>
</protein>
<dbReference type="Proteomes" id="UP000006233">
    <property type="component" value="Unassembled WGS sequence"/>
</dbReference>
<accession>C9MX46</accession>
<dbReference type="HOGENOM" id="CLU_2343292_0_0_0"/>
<sequence>MYQGRDFTPARPNTDFISYEISAGNESMIIVVNNGADEYPLSLQVPKLFGFYRNQLNLKENYAISDKKIQINVKPYEVKVLYSNAKNMFDSFRQNKD</sequence>
<gene>
    <name evidence="1" type="ORF">GCWU000323_01117</name>
</gene>
<dbReference type="STRING" id="634994.GCWU000323_01117"/>
<evidence type="ECO:0000313" key="2">
    <source>
        <dbReference type="Proteomes" id="UP000006233"/>
    </source>
</evidence>